<dbReference type="PANTHER" id="PTHR15020">
    <property type="entry name" value="FLAVIN REDUCTASE-RELATED"/>
    <property type="match status" value="1"/>
</dbReference>
<dbReference type="InterPro" id="IPR029044">
    <property type="entry name" value="Nucleotide-diphossugar_trans"/>
</dbReference>
<sequence length="512" mass="54226">MRRTEGHLPEFINPKFADETRTAFKSPARLECMMQDYPKVLSSSARVGFTRYPLEFGYFPCKNDIATAARLSAAGVPPHGAASSEAAVYHANCTLLRLLGADVAPPECRTWRGGTQEVGPAVVLSPSFAPCFSELRLKLPAPGRVRISLRSNLLLDGDGIVVESLDLDGALTVKAAPGVQLHIRCASTVRNAGCEFVALTDEEQRGEAPEELRIRGYRLVRHEVKEVIVADPGLYELTDEGLARLDANGDTEAREQGAPRKAEPMFQRPCRLAAGRFHLGRAPLGPRALAALVAGASALLVAAAFANPGAPAPARSSLARRRSSTGSSELRGDEVVAVFGATGRTGRLVVDELLRAGCKVVAPVRNASKAAEVLTEDERLVILPSDDEAIRVACSQASAAVWCAEGEDVAAVGAALAEHGPREGGLPRVVMCSSAAVTRPTWSDARKQRMPGAADIPIVRLNPGDILGGKRKAEDLLRKSGASYAIVRPTGLKDGSTGSCGRSSLMMSASWT</sequence>
<evidence type="ECO:0000313" key="3">
    <source>
        <dbReference type="Proteomes" id="UP001189429"/>
    </source>
</evidence>
<gene>
    <name evidence="2" type="ORF">PCOR1329_LOCUS53361</name>
</gene>
<dbReference type="Gene3D" id="3.90.550.10">
    <property type="entry name" value="Spore Coat Polysaccharide Biosynthesis Protein SpsA, Chain A"/>
    <property type="match status" value="1"/>
</dbReference>
<comment type="caution">
    <text evidence="2">The sequence shown here is derived from an EMBL/GenBank/DDBJ whole genome shotgun (WGS) entry which is preliminary data.</text>
</comment>
<dbReference type="EMBL" id="CAUYUJ010016504">
    <property type="protein sequence ID" value="CAK0865993.1"/>
    <property type="molecule type" value="Genomic_DNA"/>
</dbReference>
<dbReference type="Pfam" id="PF13460">
    <property type="entry name" value="NAD_binding_10"/>
    <property type="match status" value="1"/>
</dbReference>
<feature type="domain" description="NAD(P)-binding" evidence="1">
    <location>
        <begin position="340"/>
        <end position="499"/>
    </location>
</feature>
<dbReference type="Proteomes" id="UP001189429">
    <property type="component" value="Unassembled WGS sequence"/>
</dbReference>
<dbReference type="SUPFAM" id="SSF51735">
    <property type="entry name" value="NAD(P)-binding Rossmann-fold domains"/>
    <property type="match status" value="1"/>
</dbReference>
<protein>
    <recommendedName>
        <fullName evidence="1">NAD(P)-binding domain-containing protein</fullName>
    </recommendedName>
</protein>
<dbReference type="InterPro" id="IPR036291">
    <property type="entry name" value="NAD(P)-bd_dom_sf"/>
</dbReference>
<reference evidence="2" key="1">
    <citation type="submission" date="2023-10" db="EMBL/GenBank/DDBJ databases">
        <authorList>
            <person name="Chen Y."/>
            <person name="Shah S."/>
            <person name="Dougan E. K."/>
            <person name="Thang M."/>
            <person name="Chan C."/>
        </authorList>
    </citation>
    <scope>NUCLEOTIDE SEQUENCE [LARGE SCALE GENOMIC DNA]</scope>
</reference>
<dbReference type="InterPro" id="IPR016040">
    <property type="entry name" value="NAD(P)-bd_dom"/>
</dbReference>
<evidence type="ECO:0000313" key="2">
    <source>
        <dbReference type="EMBL" id="CAK0865993.1"/>
    </source>
</evidence>
<dbReference type="Gene3D" id="2.160.10.30">
    <property type="match status" value="1"/>
</dbReference>
<name>A0ABN9V2V8_9DINO</name>
<proteinExistence type="predicted"/>
<accession>A0ABN9V2V8</accession>
<keyword evidence="3" id="KW-1185">Reference proteome</keyword>
<evidence type="ECO:0000259" key="1">
    <source>
        <dbReference type="Pfam" id="PF13460"/>
    </source>
</evidence>
<organism evidence="2 3">
    <name type="scientific">Prorocentrum cordatum</name>
    <dbReference type="NCBI Taxonomy" id="2364126"/>
    <lineage>
        <taxon>Eukaryota</taxon>
        <taxon>Sar</taxon>
        <taxon>Alveolata</taxon>
        <taxon>Dinophyceae</taxon>
        <taxon>Prorocentrales</taxon>
        <taxon>Prorocentraceae</taxon>
        <taxon>Prorocentrum</taxon>
    </lineage>
</organism>
<dbReference type="SUPFAM" id="SSF53448">
    <property type="entry name" value="Nucleotide-diphospho-sugar transferases"/>
    <property type="match status" value="1"/>
</dbReference>
<dbReference type="PANTHER" id="PTHR15020:SF11">
    <property type="entry name" value="OS06G0360300 PROTEIN"/>
    <property type="match status" value="1"/>
</dbReference>
<dbReference type="Gene3D" id="3.40.50.720">
    <property type="entry name" value="NAD(P)-binding Rossmann-like Domain"/>
    <property type="match status" value="1"/>
</dbReference>